<keyword evidence="1" id="KW-1133">Transmembrane helix</keyword>
<organism evidence="2 3">
    <name type="scientific">Dunaliella salina</name>
    <name type="common">Green alga</name>
    <name type="synonym">Protococcus salinus</name>
    <dbReference type="NCBI Taxonomy" id="3046"/>
    <lineage>
        <taxon>Eukaryota</taxon>
        <taxon>Viridiplantae</taxon>
        <taxon>Chlorophyta</taxon>
        <taxon>core chlorophytes</taxon>
        <taxon>Chlorophyceae</taxon>
        <taxon>CS clade</taxon>
        <taxon>Chlamydomonadales</taxon>
        <taxon>Dunaliellaceae</taxon>
        <taxon>Dunaliella</taxon>
    </lineage>
</organism>
<keyword evidence="3" id="KW-1185">Reference proteome</keyword>
<reference evidence="2" key="1">
    <citation type="submission" date="2017-08" db="EMBL/GenBank/DDBJ databases">
        <authorList>
            <person name="Polle J.E."/>
            <person name="Barry K."/>
            <person name="Cushman J."/>
            <person name="Schmutz J."/>
            <person name="Tran D."/>
            <person name="Hathwaick L.T."/>
            <person name="Yim W.C."/>
            <person name="Jenkins J."/>
            <person name="Mckie-Krisberg Z.M."/>
            <person name="Prochnik S."/>
            <person name="Lindquist E."/>
            <person name="Dockter R.B."/>
            <person name="Adam C."/>
            <person name="Molina H."/>
            <person name="Bunkerborg J."/>
            <person name="Jin E."/>
            <person name="Buchheim M."/>
            <person name="Magnuson J."/>
        </authorList>
    </citation>
    <scope>NUCLEOTIDE SEQUENCE</scope>
    <source>
        <strain evidence="2">CCAP 19/18</strain>
    </source>
</reference>
<evidence type="ECO:0000256" key="1">
    <source>
        <dbReference type="SAM" id="Phobius"/>
    </source>
</evidence>
<comment type="caution">
    <text evidence="2">The sequence shown here is derived from an EMBL/GenBank/DDBJ whole genome shotgun (WGS) entry which is preliminary data.</text>
</comment>
<dbReference type="Proteomes" id="UP000815325">
    <property type="component" value="Unassembled WGS sequence"/>
</dbReference>
<keyword evidence="1" id="KW-0472">Membrane</keyword>
<proteinExistence type="predicted"/>
<feature type="transmembrane region" description="Helical" evidence="1">
    <location>
        <begin position="37"/>
        <end position="55"/>
    </location>
</feature>
<keyword evidence="1" id="KW-0812">Transmembrane</keyword>
<gene>
    <name evidence="2" type="ORF">DUNSADRAFT_1376</name>
</gene>
<evidence type="ECO:0000313" key="3">
    <source>
        <dbReference type="Proteomes" id="UP000815325"/>
    </source>
</evidence>
<accession>A0ABQ7FXJ0</accession>
<protein>
    <recommendedName>
        <fullName evidence="4">Secreted protein</fullName>
    </recommendedName>
</protein>
<sequence length="80" mass="8904">MYKWLCCMPTGSEVFFGSIWASDPCAFFKMIKTLASPFLFTLLPVLMAQFACCLLNSCDNVSFNRFCPLAADLTSGLIRS</sequence>
<evidence type="ECO:0008006" key="4">
    <source>
        <dbReference type="Google" id="ProtNLM"/>
    </source>
</evidence>
<evidence type="ECO:0000313" key="2">
    <source>
        <dbReference type="EMBL" id="KAF5827077.1"/>
    </source>
</evidence>
<dbReference type="EMBL" id="MU070602">
    <property type="protein sequence ID" value="KAF5827077.1"/>
    <property type="molecule type" value="Genomic_DNA"/>
</dbReference>
<name>A0ABQ7FXJ0_DUNSA</name>